<dbReference type="GO" id="GO:0004869">
    <property type="term" value="F:cysteine-type endopeptidase inhibitor activity"/>
    <property type="evidence" value="ECO:0007669"/>
    <property type="project" value="UniProtKB-KW"/>
</dbReference>
<evidence type="ECO:0000313" key="10">
    <source>
        <dbReference type="Ensembl" id="ENSATEP00000013803.1"/>
    </source>
</evidence>
<dbReference type="PANTHER" id="PTHR11414">
    <property type="entry name" value="CYSTATIN FAMILY MEMBER"/>
    <property type="match status" value="1"/>
</dbReference>
<sequence>MSMMCGAASAPMDADENIQRICDGVKPQAEKKAGKTFDVFTAKSYTRQTVAGTNYFVKVHVGGENHIHLRIYEKLPCHGGALELSNIQLSKSSEDPIVYF</sequence>
<dbReference type="GeneID" id="113164073"/>
<dbReference type="Pfam" id="PF00031">
    <property type="entry name" value="Cystatin"/>
    <property type="match status" value="1"/>
</dbReference>
<dbReference type="Proteomes" id="UP000265040">
    <property type="component" value="Chromosome 2"/>
</dbReference>
<feature type="domain" description="Cystatin" evidence="9">
    <location>
        <begin position="3"/>
        <end position="95"/>
    </location>
</feature>
<evidence type="ECO:0000256" key="8">
    <source>
        <dbReference type="ARBA" id="ARBA00041437"/>
    </source>
</evidence>
<evidence type="ECO:0000256" key="6">
    <source>
        <dbReference type="ARBA" id="ARBA00022859"/>
    </source>
</evidence>
<dbReference type="InterPro" id="IPR001713">
    <property type="entry name" value="Prot_inh_stefin"/>
</dbReference>
<dbReference type="GO" id="GO:0002376">
    <property type="term" value="P:immune system process"/>
    <property type="evidence" value="ECO:0007669"/>
    <property type="project" value="UniProtKB-KW"/>
</dbReference>
<proteinExistence type="inferred from homology"/>
<dbReference type="PROSITE" id="PS00287">
    <property type="entry name" value="CYSTATIN"/>
    <property type="match status" value="1"/>
</dbReference>
<comment type="subcellular location">
    <subcellularLocation>
        <location evidence="1">Cytoplasm</location>
    </subcellularLocation>
</comment>
<dbReference type="Ensembl" id="ENSATET00000014022.3">
    <property type="protein sequence ID" value="ENSATEP00000013803.1"/>
    <property type="gene ID" value="ENSATEG00000009635.3"/>
</dbReference>
<dbReference type="InterPro" id="IPR000010">
    <property type="entry name" value="Cystatin_dom"/>
</dbReference>
<evidence type="ECO:0000256" key="4">
    <source>
        <dbReference type="ARBA" id="ARBA00022690"/>
    </source>
</evidence>
<keyword evidence="6" id="KW-0391">Immunity</keyword>
<keyword evidence="5" id="KW-0789">Thiol protease inhibitor</keyword>
<dbReference type="FunFam" id="3.10.450.10:FF:000001">
    <property type="entry name" value="Cystatin-A"/>
    <property type="match status" value="1"/>
</dbReference>
<dbReference type="SUPFAM" id="SSF54403">
    <property type="entry name" value="Cystatin/monellin"/>
    <property type="match status" value="1"/>
</dbReference>
<dbReference type="AlphaFoldDB" id="A0A3Q1I8V8"/>
<reference evidence="10" key="3">
    <citation type="submission" date="2025-09" db="UniProtKB">
        <authorList>
            <consortium name="Ensembl"/>
        </authorList>
    </citation>
    <scope>IDENTIFICATION</scope>
</reference>
<evidence type="ECO:0000259" key="9">
    <source>
        <dbReference type="SMART" id="SM00043"/>
    </source>
</evidence>
<dbReference type="FunCoup" id="A0A3Q1I8V8">
    <property type="interactions" value="1369"/>
</dbReference>
<organism evidence="10 11">
    <name type="scientific">Anabas testudineus</name>
    <name type="common">Climbing perch</name>
    <name type="synonym">Anthias testudineus</name>
    <dbReference type="NCBI Taxonomy" id="64144"/>
    <lineage>
        <taxon>Eukaryota</taxon>
        <taxon>Metazoa</taxon>
        <taxon>Chordata</taxon>
        <taxon>Craniata</taxon>
        <taxon>Vertebrata</taxon>
        <taxon>Euteleostomi</taxon>
        <taxon>Actinopterygii</taxon>
        <taxon>Neopterygii</taxon>
        <taxon>Teleostei</taxon>
        <taxon>Neoteleostei</taxon>
        <taxon>Acanthomorphata</taxon>
        <taxon>Anabantaria</taxon>
        <taxon>Anabantiformes</taxon>
        <taxon>Anabantoidei</taxon>
        <taxon>Anabantidae</taxon>
        <taxon>Anabas</taxon>
    </lineage>
</organism>
<protein>
    <recommendedName>
        <fullName evidence="7">Cystatin-B</fullName>
    </recommendedName>
    <alternativeName>
        <fullName evidence="8">Stefin-B</fullName>
    </alternativeName>
</protein>
<dbReference type="SMART" id="SM00043">
    <property type="entry name" value="CY"/>
    <property type="match status" value="1"/>
</dbReference>
<dbReference type="Gene3D" id="3.10.450.10">
    <property type="match status" value="1"/>
</dbReference>
<dbReference type="OrthoDB" id="2429551at2759"/>
<comment type="similarity">
    <text evidence="2">Belongs to the cystatin family.</text>
</comment>
<dbReference type="InParanoid" id="A0A3Q1I8V8"/>
<dbReference type="CDD" id="cd00042">
    <property type="entry name" value="CY"/>
    <property type="match status" value="1"/>
</dbReference>
<keyword evidence="3" id="KW-0963">Cytoplasm</keyword>
<reference evidence="10" key="1">
    <citation type="submission" date="2021-04" db="EMBL/GenBank/DDBJ databases">
        <authorList>
            <consortium name="Wellcome Sanger Institute Data Sharing"/>
        </authorList>
    </citation>
    <scope>NUCLEOTIDE SEQUENCE [LARGE SCALE GENOMIC DNA]</scope>
</reference>
<dbReference type="PRINTS" id="PR00295">
    <property type="entry name" value="STEFINA"/>
</dbReference>
<keyword evidence="11" id="KW-1185">Reference proteome</keyword>
<evidence type="ECO:0000313" key="11">
    <source>
        <dbReference type="Proteomes" id="UP000265040"/>
    </source>
</evidence>
<evidence type="ECO:0000256" key="7">
    <source>
        <dbReference type="ARBA" id="ARBA00040677"/>
    </source>
</evidence>
<dbReference type="GO" id="GO:0071220">
    <property type="term" value="P:cellular response to bacterial lipoprotein"/>
    <property type="evidence" value="ECO:0007669"/>
    <property type="project" value="UniProtKB-ARBA"/>
</dbReference>
<dbReference type="OMA" id="LPHENQP"/>
<dbReference type="GO" id="GO:0005829">
    <property type="term" value="C:cytosol"/>
    <property type="evidence" value="ECO:0007669"/>
    <property type="project" value="TreeGrafter"/>
</dbReference>
<reference evidence="10" key="2">
    <citation type="submission" date="2025-08" db="UniProtKB">
        <authorList>
            <consortium name="Ensembl"/>
        </authorList>
    </citation>
    <scope>IDENTIFICATION</scope>
</reference>
<dbReference type="InterPro" id="IPR046350">
    <property type="entry name" value="Cystatin_sf"/>
</dbReference>
<keyword evidence="4" id="KW-0646">Protease inhibitor</keyword>
<name>A0A3Q1I8V8_ANATE</name>
<evidence type="ECO:0000256" key="3">
    <source>
        <dbReference type="ARBA" id="ARBA00022490"/>
    </source>
</evidence>
<accession>A0A3Q1I8V8</accession>
<dbReference type="RefSeq" id="XP_026218972.1">
    <property type="nucleotide sequence ID" value="XM_026363187.1"/>
</dbReference>
<evidence type="ECO:0000256" key="2">
    <source>
        <dbReference type="ARBA" id="ARBA00009403"/>
    </source>
</evidence>
<evidence type="ECO:0000256" key="1">
    <source>
        <dbReference type="ARBA" id="ARBA00004496"/>
    </source>
</evidence>
<dbReference type="GeneTree" id="ENSGT00940000167204"/>
<dbReference type="InterPro" id="IPR018073">
    <property type="entry name" value="Prot_inh_cystat_CS"/>
</dbReference>
<dbReference type="PANTHER" id="PTHR11414:SF21">
    <property type="entry name" value="CYSTATIN 14A, TANDEM DUPLICATE 1-RELATED"/>
    <property type="match status" value="1"/>
</dbReference>
<evidence type="ECO:0000256" key="5">
    <source>
        <dbReference type="ARBA" id="ARBA00022704"/>
    </source>
</evidence>